<sequence>MKKRVSFALVLCFMLCSLSANAYQLNGHRVVDPQYVTYWAPTSDEIATPSEINAVVSAATSWQVHCPEIKMFRSNTINASMIIDFFLDVDMDAYAITYLGSKEIAFYKPWRNLSMVRKQETAVHEVGHILGLEHCQPQYNSESVMREFGFNDVACPLADDKRGIAALY</sequence>
<gene>
    <name evidence="8" type="ORF">IAC96_04500</name>
</gene>
<dbReference type="GO" id="GO:0006508">
    <property type="term" value="P:proteolysis"/>
    <property type="evidence" value="ECO:0007669"/>
    <property type="project" value="UniProtKB-KW"/>
</dbReference>
<evidence type="ECO:0000313" key="9">
    <source>
        <dbReference type="Proteomes" id="UP000824201"/>
    </source>
</evidence>
<dbReference type="Gene3D" id="3.40.390.10">
    <property type="entry name" value="Collagenase (Catalytic Domain)"/>
    <property type="match status" value="1"/>
</dbReference>
<protein>
    <submittedName>
        <fullName evidence="8">Matrixin family metalloprotease</fullName>
    </submittedName>
</protein>
<evidence type="ECO:0000256" key="1">
    <source>
        <dbReference type="ARBA" id="ARBA00001947"/>
    </source>
</evidence>
<evidence type="ECO:0000256" key="7">
    <source>
        <dbReference type="SAM" id="SignalP"/>
    </source>
</evidence>
<reference evidence="8" key="2">
    <citation type="journal article" date="2021" name="PeerJ">
        <title>Extensive microbial diversity within the chicken gut microbiome revealed by metagenomics and culture.</title>
        <authorList>
            <person name="Gilroy R."/>
            <person name="Ravi A."/>
            <person name="Getino M."/>
            <person name="Pursley I."/>
            <person name="Horton D.L."/>
            <person name="Alikhan N.F."/>
            <person name="Baker D."/>
            <person name="Gharbi K."/>
            <person name="Hall N."/>
            <person name="Watson M."/>
            <person name="Adriaenssens E.M."/>
            <person name="Foster-Nyarko E."/>
            <person name="Jarju S."/>
            <person name="Secka A."/>
            <person name="Antonio M."/>
            <person name="Oren A."/>
            <person name="Chaudhuri R.R."/>
            <person name="La Ragione R."/>
            <person name="Hildebrand F."/>
            <person name="Pallen M.J."/>
        </authorList>
    </citation>
    <scope>NUCLEOTIDE SEQUENCE</scope>
    <source>
        <strain evidence="8">ChiW13-3771</strain>
    </source>
</reference>
<comment type="cofactor">
    <cofactor evidence="1">
        <name>Zn(2+)</name>
        <dbReference type="ChEBI" id="CHEBI:29105"/>
    </cofactor>
</comment>
<name>A0A9D1ED78_9FIRM</name>
<evidence type="ECO:0000256" key="2">
    <source>
        <dbReference type="ARBA" id="ARBA00022670"/>
    </source>
</evidence>
<dbReference type="Proteomes" id="UP000824201">
    <property type="component" value="Unassembled WGS sequence"/>
</dbReference>
<keyword evidence="6 8" id="KW-0482">Metalloprotease</keyword>
<evidence type="ECO:0000256" key="5">
    <source>
        <dbReference type="ARBA" id="ARBA00022833"/>
    </source>
</evidence>
<proteinExistence type="predicted"/>
<comment type="caution">
    <text evidence="8">The sequence shown here is derived from an EMBL/GenBank/DDBJ whole genome shotgun (WGS) entry which is preliminary data.</text>
</comment>
<feature type="signal peptide" evidence="7">
    <location>
        <begin position="1"/>
        <end position="22"/>
    </location>
</feature>
<evidence type="ECO:0000256" key="6">
    <source>
        <dbReference type="ARBA" id="ARBA00023049"/>
    </source>
</evidence>
<dbReference type="SUPFAM" id="SSF55486">
    <property type="entry name" value="Metalloproteases ('zincins'), catalytic domain"/>
    <property type="match status" value="1"/>
</dbReference>
<keyword evidence="4" id="KW-0378">Hydrolase</keyword>
<dbReference type="AlphaFoldDB" id="A0A9D1ED78"/>
<dbReference type="InterPro" id="IPR012962">
    <property type="entry name" value="Pept_M54_archaemetzincn"/>
</dbReference>
<evidence type="ECO:0000256" key="3">
    <source>
        <dbReference type="ARBA" id="ARBA00022723"/>
    </source>
</evidence>
<keyword evidence="5" id="KW-0862">Zinc</keyword>
<dbReference type="GO" id="GO:0008237">
    <property type="term" value="F:metallopeptidase activity"/>
    <property type="evidence" value="ECO:0007669"/>
    <property type="project" value="UniProtKB-KW"/>
</dbReference>
<keyword evidence="3" id="KW-0479">Metal-binding</keyword>
<accession>A0A9D1ED78</accession>
<evidence type="ECO:0000313" key="8">
    <source>
        <dbReference type="EMBL" id="HIR88192.1"/>
    </source>
</evidence>
<keyword evidence="2" id="KW-0645">Protease</keyword>
<dbReference type="InterPro" id="IPR024079">
    <property type="entry name" value="MetalloPept_cat_dom_sf"/>
</dbReference>
<dbReference type="GO" id="GO:0046872">
    <property type="term" value="F:metal ion binding"/>
    <property type="evidence" value="ECO:0007669"/>
    <property type="project" value="UniProtKB-KW"/>
</dbReference>
<dbReference type="EMBL" id="DVHN01000051">
    <property type="protein sequence ID" value="HIR88192.1"/>
    <property type="molecule type" value="Genomic_DNA"/>
</dbReference>
<evidence type="ECO:0000256" key="4">
    <source>
        <dbReference type="ARBA" id="ARBA00022801"/>
    </source>
</evidence>
<keyword evidence="7" id="KW-0732">Signal</keyword>
<dbReference type="Pfam" id="PF07998">
    <property type="entry name" value="Peptidase_M54"/>
    <property type="match status" value="1"/>
</dbReference>
<organism evidence="8 9">
    <name type="scientific">Candidatus Fimimorpha faecalis</name>
    <dbReference type="NCBI Taxonomy" id="2840824"/>
    <lineage>
        <taxon>Bacteria</taxon>
        <taxon>Bacillati</taxon>
        <taxon>Bacillota</taxon>
        <taxon>Clostridia</taxon>
        <taxon>Eubacteriales</taxon>
        <taxon>Candidatus Fimimorpha</taxon>
    </lineage>
</organism>
<reference evidence="8" key="1">
    <citation type="submission" date="2020-10" db="EMBL/GenBank/DDBJ databases">
        <authorList>
            <person name="Gilroy R."/>
        </authorList>
    </citation>
    <scope>NUCLEOTIDE SEQUENCE</scope>
    <source>
        <strain evidence="8">ChiW13-3771</strain>
    </source>
</reference>
<feature type="chain" id="PRO_5038788445" evidence="7">
    <location>
        <begin position="23"/>
        <end position="168"/>
    </location>
</feature>